<organism evidence="3 4">
    <name type="scientific">Sphagnum troendelagicum</name>
    <dbReference type="NCBI Taxonomy" id="128251"/>
    <lineage>
        <taxon>Eukaryota</taxon>
        <taxon>Viridiplantae</taxon>
        <taxon>Streptophyta</taxon>
        <taxon>Embryophyta</taxon>
        <taxon>Bryophyta</taxon>
        <taxon>Sphagnophytina</taxon>
        <taxon>Sphagnopsida</taxon>
        <taxon>Sphagnales</taxon>
        <taxon>Sphagnaceae</taxon>
        <taxon>Sphagnum</taxon>
    </lineage>
</organism>
<keyword evidence="4" id="KW-1185">Reference proteome</keyword>
<sequence>MRLSPSFVCFFFCFFRCCCCFVFFFDPSVYGNSSLQAQLMTMTSKPDCEFSSSSCIIILSSEEKDSQITYVVQILSFSFRDRHANRLLDERFFVLFLQQCFCLCKRRSAAFEEAEEGEEEEIRRKRRRRRPSRMDIR</sequence>
<dbReference type="Proteomes" id="UP001497512">
    <property type="component" value="Chromosome 15"/>
</dbReference>
<evidence type="ECO:0000313" key="3">
    <source>
        <dbReference type="EMBL" id="CAK9205709.1"/>
    </source>
</evidence>
<evidence type="ECO:0008006" key="5">
    <source>
        <dbReference type="Google" id="ProtNLM"/>
    </source>
</evidence>
<evidence type="ECO:0000313" key="4">
    <source>
        <dbReference type="Proteomes" id="UP001497512"/>
    </source>
</evidence>
<evidence type="ECO:0000256" key="2">
    <source>
        <dbReference type="SAM" id="SignalP"/>
    </source>
</evidence>
<protein>
    <recommendedName>
        <fullName evidence="5">Secreted protein</fullName>
    </recommendedName>
</protein>
<gene>
    <name evidence="3" type="ORF">CSSPTR1EN2_LOCUS7984</name>
</gene>
<feature type="chain" id="PRO_5046766606" description="Secreted protein" evidence="2">
    <location>
        <begin position="21"/>
        <end position="137"/>
    </location>
</feature>
<evidence type="ECO:0000256" key="1">
    <source>
        <dbReference type="SAM" id="MobiDB-lite"/>
    </source>
</evidence>
<reference evidence="3" key="1">
    <citation type="submission" date="2024-02" db="EMBL/GenBank/DDBJ databases">
        <authorList>
            <consortium name="ELIXIR-Norway"/>
            <consortium name="Elixir Norway"/>
        </authorList>
    </citation>
    <scope>NUCLEOTIDE SEQUENCE</scope>
</reference>
<accession>A0ABP0TV68</accession>
<keyword evidence="2" id="KW-0732">Signal</keyword>
<feature type="region of interest" description="Disordered" evidence="1">
    <location>
        <begin position="115"/>
        <end position="137"/>
    </location>
</feature>
<proteinExistence type="predicted"/>
<dbReference type="EMBL" id="OZ019907">
    <property type="protein sequence ID" value="CAK9205709.1"/>
    <property type="molecule type" value="Genomic_DNA"/>
</dbReference>
<name>A0ABP0TV68_9BRYO</name>
<feature type="signal peptide" evidence="2">
    <location>
        <begin position="1"/>
        <end position="20"/>
    </location>
</feature>